<evidence type="ECO:0000313" key="1">
    <source>
        <dbReference type="EMBL" id="RPF57935.1"/>
    </source>
</evidence>
<sequence>MEKNLVLTFTTDADKTYSLSIAEPIEGLTKEVVLEHANRLIASQVMMPSAGQPVELKSAKYVERNVVEIF</sequence>
<gene>
    <name evidence="1" type="ORF">EDD62_0571</name>
</gene>
<organism evidence="1 2">
    <name type="scientific">Abyssicoccus albus</name>
    <dbReference type="NCBI Taxonomy" id="1817405"/>
    <lineage>
        <taxon>Bacteria</taxon>
        <taxon>Bacillati</taxon>
        <taxon>Bacillota</taxon>
        <taxon>Bacilli</taxon>
        <taxon>Bacillales</taxon>
        <taxon>Abyssicoccaceae</taxon>
    </lineage>
</organism>
<evidence type="ECO:0000313" key="2">
    <source>
        <dbReference type="Proteomes" id="UP000277108"/>
    </source>
</evidence>
<dbReference type="AlphaFoldDB" id="A0A3N5CFG1"/>
<dbReference type="Pfam" id="PF11148">
    <property type="entry name" value="DUF2922"/>
    <property type="match status" value="1"/>
</dbReference>
<dbReference type="InterPro" id="IPR021321">
    <property type="entry name" value="DUF2922"/>
</dbReference>
<reference evidence="1 2" key="1">
    <citation type="submission" date="2018-11" db="EMBL/GenBank/DDBJ databases">
        <title>Genomic Encyclopedia of Type Strains, Phase IV (KMG-IV): sequencing the most valuable type-strain genomes for metagenomic binning, comparative biology and taxonomic classification.</title>
        <authorList>
            <person name="Goeker M."/>
        </authorList>
    </citation>
    <scope>NUCLEOTIDE SEQUENCE [LARGE SCALE GENOMIC DNA]</scope>
    <source>
        <strain evidence="1 2">DSM 29158</strain>
    </source>
</reference>
<keyword evidence="2" id="KW-1185">Reference proteome</keyword>
<name>A0A3N5CFG1_9BACL</name>
<dbReference type="RefSeq" id="WP_123807447.1">
    <property type="nucleotide sequence ID" value="NZ_RKRK01000002.1"/>
</dbReference>
<proteinExistence type="predicted"/>
<protein>
    <submittedName>
        <fullName evidence="1">DUF2922 family protein</fullName>
    </submittedName>
</protein>
<accession>A0A3N5CFG1</accession>
<comment type="caution">
    <text evidence="1">The sequence shown here is derived from an EMBL/GenBank/DDBJ whole genome shotgun (WGS) entry which is preliminary data.</text>
</comment>
<dbReference type="EMBL" id="RKRK01000002">
    <property type="protein sequence ID" value="RPF57935.1"/>
    <property type="molecule type" value="Genomic_DNA"/>
</dbReference>
<dbReference type="Proteomes" id="UP000277108">
    <property type="component" value="Unassembled WGS sequence"/>
</dbReference>
<dbReference type="OrthoDB" id="2409501at2"/>